<feature type="compositionally biased region" description="Polar residues" evidence="1">
    <location>
        <begin position="718"/>
        <end position="737"/>
    </location>
</feature>
<dbReference type="Pfam" id="PF24340">
    <property type="entry name" value="DH_2"/>
    <property type="match status" value="1"/>
</dbReference>
<feature type="compositionally biased region" description="Acidic residues" evidence="1">
    <location>
        <begin position="1399"/>
        <end position="1409"/>
    </location>
</feature>
<dbReference type="OrthoDB" id="5408934at2759"/>
<feature type="compositionally biased region" description="Basic and acidic residues" evidence="1">
    <location>
        <begin position="1346"/>
        <end position="1355"/>
    </location>
</feature>
<evidence type="ECO:0008006" key="7">
    <source>
        <dbReference type="Google" id="ProtNLM"/>
    </source>
</evidence>
<dbReference type="Pfam" id="PF24344">
    <property type="entry name" value="PH_23"/>
    <property type="match status" value="1"/>
</dbReference>
<feature type="region of interest" description="Disordered" evidence="1">
    <location>
        <begin position="1668"/>
        <end position="1705"/>
    </location>
</feature>
<feature type="region of interest" description="Disordered" evidence="1">
    <location>
        <begin position="427"/>
        <end position="816"/>
    </location>
</feature>
<name>A0A9Q0BFS6_9HYPO</name>
<sequence length="1851" mass="204824">MAAETDASSDPATATATSTSKPQSDAPPKDTPDAAKEKEQPKDAPSTPTRQVTGHGQRPRSNSKKPEPPTLLADFLLGRPSPARLAAERQRRQSVEAVKAELRHEMRQSAVRRVQPPGGVRDRVKAWQKANAAVKVAPTPDDAATEPTDVAFNGEEGFEDVTEEDRIRIKMRKKKKKPPVVEYKVPGETPASSEGTPAPKKRVVSDEHWKKVRERKSPPRKKSPVRKISPRRLSPKRSPAGGQMPKNFTLQTAAGANVSNRVKAWADKVEVPDTPPPRTCLSGKSGARSIISDVDFSDIRSEGATSAKSHGTARLSLRHKRNGSVPVDGTRVKHVRTKKQDDDGIRIAPMDSAVDGESEIKVESELSTELTESTGLSRSRSKTLPSSPRPPMSALDRIEVIEEPSELSQSTGQDFIEVIEDVESALSVPAKARGNTKARQRSQNHGSKTREQEMDDESALSPSQLLGSELSHKSLADIPGEIPWGHSAFSELDLPLNGPARSRPKQPKAPERTASLNVFKKVMQEGKKIISEMNEPPRPTAANRPPNIENWLHDTVDPFVEDKENKTSAAEETKTKDRTPEPVPQPVPDQSSRQPTLEAKRKPRTDRKSSHDTGTSGHSRTKSESMRSEDTSLPSTSVNDVTPKSKTSSDGLKRRSAIRNSSTPTKQVRRPLFGMLKDAFSGESVQRIPSFNYQGQEERRFEDDEYDDDMSEDRTMSGCDTRSSYLYDETPTTSELSQESREQTPRMAGPRLRPPTNGNYELSTIMSEESSSAMESDMTSDVSQSTLTQSTVLTKASNLSRDKSKNGATPSLKRRLTKHSDLVSVLSLPDDRSIPDSIKRTRPSLRKVRGHGDQVTHNELLREFSDDEGLYTRELKTLVDGVVPVLLSQVVNDVKTADIFDKSTQKLDGLSAAVVGMGIALEKLRNAHKKAPHHDLRRMVHWAHGIVPIYNRYLDSWRLGFQDLIVNLAPAAGVPEDEDSLLNAMPRNEHGDVLNEDGERVDVAHLLKRPLIRIKHMVKLIKCVDTIMPSEDAHELLKHFEELQSKSRRRYREETARLADEEAARTDTTRARDLRTLGALDYVEIDQGLQVNAKDAFSLDLAHSNGQRLECQVELVHRDNQQSAGDKGDLLIRETGDHGRAYLLFPPVLMGDLSARTGEGNNDMVLMVRGMHHGRPWQELLTLTSDSEDQILDWLDILPLSPVPPREPEPSVIGEDEEEERKAVDIPVGARSIRRKGGRYGDAGPTTPTRSPPSKQQRRRSGVTTTPPKIDEEEHEETTPTQKDYRHRPRSRGHDRSRPLHEGMRPDPHALRKHKDAPPMVPIHRTLSPLPSGEPDGKKSSIKPPAELKKQSDGHIKRRGSSPLKHEYLPSDEASRSGVSRSSHSEDYTEYSDGSVSELESDEDEDEMERIDVPQTELGVSIQEAAPVDSDLSLTPSNSASQAGLHRVREEVPAEPRAETPVDQVQRFMASISQWSDSGVWRDVTTAPCAIVVRGGMIEAYPFQAVGPGENPESARPMLALDLTPLVLIRHSTVIDVEIRSAMLDHCTMWKNESSGGNFRFRCHSGPDCFSFYMAVHHARLRNQKFIQLETENRFRSFGQNQAPTTNDEDASSRRRSLFGRKNSYRSSIRAPPQSFDGASTTPSSNASAKSFLKRLSAAGNLTFNLGRSSVDKQSRPGSVRNSLYSSSSASNTPPRSPSISVENSGHNIPGNFNAENVRIRLHLLASATKWEDYGNCSLQIRRPPPGWHQALRANHGLEKRVTVTTLPRKESDAPKIMLDAVLGSGCFTQMGSRGIVCGVWEEVRDQDGLVGGVPATGATGGNIKKWCFQCASAPEAAWVLRLVHQEVIRV</sequence>
<organism evidence="5 6">
    <name type="scientific">Emericellopsis cladophorae</name>
    <dbReference type="NCBI Taxonomy" id="2686198"/>
    <lineage>
        <taxon>Eukaryota</taxon>
        <taxon>Fungi</taxon>
        <taxon>Dikarya</taxon>
        <taxon>Ascomycota</taxon>
        <taxon>Pezizomycotina</taxon>
        <taxon>Sordariomycetes</taxon>
        <taxon>Hypocreomycetidae</taxon>
        <taxon>Hypocreales</taxon>
        <taxon>Bionectriaceae</taxon>
        <taxon>Emericellopsis</taxon>
    </lineage>
</organism>
<evidence type="ECO:0000259" key="4">
    <source>
        <dbReference type="Pfam" id="PF24345"/>
    </source>
</evidence>
<keyword evidence="6" id="KW-1185">Reference proteome</keyword>
<feature type="region of interest" description="Disordered" evidence="1">
    <location>
        <begin position="1"/>
        <end position="93"/>
    </location>
</feature>
<feature type="region of interest" description="Disordered" evidence="1">
    <location>
        <begin position="1199"/>
        <end position="1409"/>
    </location>
</feature>
<feature type="domain" description="PH" evidence="4">
    <location>
        <begin position="1461"/>
        <end position="1595"/>
    </location>
</feature>
<evidence type="ECO:0000313" key="6">
    <source>
        <dbReference type="Proteomes" id="UP001055219"/>
    </source>
</evidence>
<dbReference type="InterPro" id="IPR056222">
    <property type="entry name" value="PH_23"/>
</dbReference>
<dbReference type="RefSeq" id="XP_051364087.1">
    <property type="nucleotide sequence ID" value="XM_051504584.1"/>
</dbReference>
<dbReference type="Proteomes" id="UP001055219">
    <property type="component" value="Unassembled WGS sequence"/>
</dbReference>
<feature type="compositionally biased region" description="Low complexity" evidence="1">
    <location>
        <begin position="1679"/>
        <end position="1694"/>
    </location>
</feature>
<comment type="caution">
    <text evidence="5">The sequence shown here is derived from an EMBL/GenBank/DDBJ whole genome shotgun (WGS) entry which is preliminary data.</text>
</comment>
<gene>
    <name evidence="5" type="ORF">J7T54_000733</name>
</gene>
<feature type="compositionally biased region" description="Basic and acidic residues" evidence="1">
    <location>
        <begin position="27"/>
        <end position="42"/>
    </location>
</feature>
<feature type="compositionally biased region" description="Low complexity" evidence="1">
    <location>
        <begin position="763"/>
        <end position="794"/>
    </location>
</feature>
<feature type="compositionally biased region" description="Basic and acidic residues" evidence="1">
    <location>
        <begin position="1364"/>
        <end position="1375"/>
    </location>
</feature>
<dbReference type="GeneID" id="75827252"/>
<feature type="domain" description="DBL homology" evidence="2">
    <location>
        <begin position="854"/>
        <end position="1050"/>
    </location>
</feature>
<feature type="compositionally biased region" description="Basic residues" evidence="1">
    <location>
        <begin position="210"/>
        <end position="235"/>
    </location>
</feature>
<feature type="compositionally biased region" description="Basic and acidic residues" evidence="1">
    <location>
        <begin position="621"/>
        <end position="630"/>
    </location>
</feature>
<evidence type="ECO:0000256" key="1">
    <source>
        <dbReference type="SAM" id="MobiDB-lite"/>
    </source>
</evidence>
<reference evidence="5" key="1">
    <citation type="journal article" date="2021" name="J Fungi (Basel)">
        <title>Genomic and Metabolomic Analyses of the Marine Fungus Emericellopsis cladophorae: Insights into Saltwater Adaptability Mechanisms and Its Biosynthetic Potential.</title>
        <authorList>
            <person name="Goncalves M.F.M."/>
            <person name="Hilario S."/>
            <person name="Van de Peer Y."/>
            <person name="Esteves A.C."/>
            <person name="Alves A."/>
        </authorList>
    </citation>
    <scope>NUCLEOTIDE SEQUENCE</scope>
    <source>
        <strain evidence="5">MUM 19.33</strain>
    </source>
</reference>
<feature type="region of interest" description="Disordered" evidence="1">
    <location>
        <begin position="1597"/>
        <end position="1644"/>
    </location>
</feature>
<feature type="compositionally biased region" description="Polar residues" evidence="1">
    <location>
        <begin position="683"/>
        <end position="695"/>
    </location>
</feature>
<proteinExistence type="predicted"/>
<feature type="domain" description="PH" evidence="3">
    <location>
        <begin position="1065"/>
        <end position="1206"/>
    </location>
</feature>
<evidence type="ECO:0000259" key="3">
    <source>
        <dbReference type="Pfam" id="PF24344"/>
    </source>
</evidence>
<protein>
    <recommendedName>
        <fullName evidence="7">SRm160/300 splicing coactivator</fullName>
    </recommendedName>
</protein>
<feature type="compositionally biased region" description="Basic and acidic residues" evidence="1">
    <location>
        <begin position="551"/>
        <end position="580"/>
    </location>
</feature>
<evidence type="ECO:0000313" key="5">
    <source>
        <dbReference type="EMBL" id="KAI6783231.1"/>
    </source>
</evidence>
<dbReference type="InterPro" id="IPR056416">
    <property type="entry name" value="DH_2_fung"/>
</dbReference>
<accession>A0A9Q0BFS6</accession>
<feature type="region of interest" description="Disordered" evidence="1">
    <location>
        <begin position="132"/>
        <end position="255"/>
    </location>
</feature>
<feature type="compositionally biased region" description="Low complexity" evidence="1">
    <location>
        <begin position="365"/>
        <end position="377"/>
    </location>
</feature>
<feature type="compositionally biased region" description="Low complexity" evidence="1">
    <location>
        <begin position="1"/>
        <end position="20"/>
    </location>
</feature>
<feature type="region of interest" description="Disordered" evidence="1">
    <location>
        <begin position="301"/>
        <end position="396"/>
    </location>
</feature>
<dbReference type="InterPro" id="IPR056223">
    <property type="entry name" value="PH_24"/>
</dbReference>
<dbReference type="EMBL" id="JAGIXG020000009">
    <property type="protein sequence ID" value="KAI6783231.1"/>
    <property type="molecule type" value="Genomic_DNA"/>
</dbReference>
<dbReference type="Pfam" id="PF24345">
    <property type="entry name" value="PH_24"/>
    <property type="match status" value="1"/>
</dbReference>
<feature type="compositionally biased region" description="Basic and acidic residues" evidence="1">
    <location>
        <begin position="1292"/>
        <end position="1310"/>
    </location>
</feature>
<feature type="compositionally biased region" description="Polar residues" evidence="1">
    <location>
        <begin position="246"/>
        <end position="255"/>
    </location>
</feature>
<reference evidence="5" key="2">
    <citation type="submission" date="2022-07" db="EMBL/GenBank/DDBJ databases">
        <authorList>
            <person name="Goncalves M.F.M."/>
            <person name="Hilario S."/>
            <person name="Van De Peer Y."/>
            <person name="Esteves A.C."/>
            <person name="Alves A."/>
        </authorList>
    </citation>
    <scope>NUCLEOTIDE SEQUENCE</scope>
    <source>
        <strain evidence="5">MUM 19.33</strain>
    </source>
</reference>
<evidence type="ECO:0000259" key="2">
    <source>
        <dbReference type="Pfam" id="PF24340"/>
    </source>
</evidence>
<feature type="compositionally biased region" description="Polar residues" evidence="1">
    <location>
        <begin position="631"/>
        <end position="650"/>
    </location>
</feature>
<feature type="compositionally biased region" description="Basic residues" evidence="1">
    <location>
        <begin position="169"/>
        <end position="178"/>
    </location>
</feature>